<dbReference type="STRING" id="1037660.A0A066W0Y3"/>
<dbReference type="OrthoDB" id="5562676at2759"/>
<keyword evidence="2" id="KW-0812">Transmembrane</keyword>
<protein>
    <recommendedName>
        <fullName evidence="5">Mitochondrial K+-H+ exchange-related-domain-containing protein</fullName>
    </recommendedName>
</protein>
<dbReference type="OMA" id="KASAFWI"/>
<dbReference type="RefSeq" id="XP_013243845.1">
    <property type="nucleotide sequence ID" value="XM_013388391.1"/>
</dbReference>
<evidence type="ECO:0000313" key="3">
    <source>
        <dbReference type="EMBL" id="KDN47356.1"/>
    </source>
</evidence>
<dbReference type="Pfam" id="PF10173">
    <property type="entry name" value="Mit_KHE1"/>
    <property type="match status" value="1"/>
</dbReference>
<feature type="transmembrane region" description="Helical" evidence="2">
    <location>
        <begin position="219"/>
        <end position="238"/>
    </location>
</feature>
<dbReference type="EMBL" id="JMSN01000030">
    <property type="protein sequence ID" value="KDN47356.1"/>
    <property type="molecule type" value="Genomic_DNA"/>
</dbReference>
<evidence type="ECO:0000256" key="2">
    <source>
        <dbReference type="SAM" id="Phobius"/>
    </source>
</evidence>
<feature type="compositionally biased region" description="Low complexity" evidence="1">
    <location>
        <begin position="60"/>
        <end position="72"/>
    </location>
</feature>
<reference evidence="3 4" key="1">
    <citation type="submission" date="2014-05" db="EMBL/GenBank/DDBJ databases">
        <title>Draft genome sequence of a rare smut relative, Tilletiaria anomala UBC 951.</title>
        <authorList>
            <consortium name="DOE Joint Genome Institute"/>
            <person name="Toome M."/>
            <person name="Kuo A."/>
            <person name="Henrissat B."/>
            <person name="Lipzen A."/>
            <person name="Tritt A."/>
            <person name="Yoshinaga Y."/>
            <person name="Zane M."/>
            <person name="Barry K."/>
            <person name="Grigoriev I.V."/>
            <person name="Spatafora J.W."/>
            <person name="Aimea M.C."/>
        </authorList>
    </citation>
    <scope>NUCLEOTIDE SEQUENCE [LARGE SCALE GENOMIC DNA]</scope>
    <source>
        <strain evidence="3 4">UBC 951</strain>
    </source>
</reference>
<evidence type="ECO:0000256" key="1">
    <source>
        <dbReference type="SAM" id="MobiDB-lite"/>
    </source>
</evidence>
<dbReference type="PANTHER" id="PTHR28062:SF1">
    <property type="entry name" value="TRANSMEMBRANE PROTEIN"/>
    <property type="match status" value="1"/>
</dbReference>
<sequence length="410" mass="44646">MAAKNTAAKAANAAVAAATSSSSGSNGNTSMRLLAIPLARAKAGAHPIVTYVAQRAAAHPASSSSSATSSSSFDPQGETKTPLATRLLTRASNFWMDLGKPGAKSTFDWKRRTYNVGEKLMDRIDYTEWSLKAIDPALGPEIKRSKSAEGHQEGEGMRAATGDAGSLAKEHGIVSGQGDIPLLYPSTLPSGDFRVSPTVLLGSLRNLVSHRTPHHRQRLIYCVVGMPFTIPFALVPVIPNLPFFYLCWRAYSHWKAWKASEYLQGMIALGRIKAVQSKDLEDMLAAAAPLSKGEQDAKPVSSTLDGAASPESSKAPPEPEPEDERMILQPHHIDLLNKRFDLDRQSIVDLRRARMQAQAQLQVQVQAQVQADEQEQEQQQQTKCGVLHELQRVAQLADKEQQEQQGRNNG</sequence>
<feature type="region of interest" description="Disordered" evidence="1">
    <location>
        <begin position="291"/>
        <end position="323"/>
    </location>
</feature>
<dbReference type="GO" id="GO:1902600">
    <property type="term" value="P:proton transmembrane transport"/>
    <property type="evidence" value="ECO:0007669"/>
    <property type="project" value="TreeGrafter"/>
</dbReference>
<dbReference type="InParanoid" id="A0A066W0Y3"/>
<feature type="region of interest" description="Disordered" evidence="1">
    <location>
        <begin position="143"/>
        <end position="162"/>
    </location>
</feature>
<feature type="compositionally biased region" description="Basic and acidic residues" evidence="1">
    <location>
        <begin position="143"/>
        <end position="156"/>
    </location>
</feature>
<dbReference type="InterPro" id="IPR018786">
    <property type="entry name" value="Mit_KHE1"/>
</dbReference>
<organism evidence="3 4">
    <name type="scientific">Tilletiaria anomala (strain ATCC 24038 / CBS 436.72 / UBC 951)</name>
    <dbReference type="NCBI Taxonomy" id="1037660"/>
    <lineage>
        <taxon>Eukaryota</taxon>
        <taxon>Fungi</taxon>
        <taxon>Dikarya</taxon>
        <taxon>Basidiomycota</taxon>
        <taxon>Ustilaginomycotina</taxon>
        <taxon>Exobasidiomycetes</taxon>
        <taxon>Georgefischeriales</taxon>
        <taxon>Tilletiariaceae</taxon>
        <taxon>Tilletiaria</taxon>
    </lineage>
</organism>
<feature type="region of interest" description="Disordered" evidence="1">
    <location>
        <begin position="60"/>
        <end position="82"/>
    </location>
</feature>
<comment type="caution">
    <text evidence="3">The sequence shown here is derived from an EMBL/GenBank/DDBJ whole genome shotgun (WGS) entry which is preliminary data.</text>
</comment>
<dbReference type="Proteomes" id="UP000027361">
    <property type="component" value="Unassembled WGS sequence"/>
</dbReference>
<dbReference type="PANTHER" id="PTHR28062">
    <property type="entry name" value="K+-H+ EXCHANGE-LIKE PROTEIN"/>
    <property type="match status" value="1"/>
</dbReference>
<proteinExistence type="predicted"/>
<evidence type="ECO:0000313" key="4">
    <source>
        <dbReference type="Proteomes" id="UP000027361"/>
    </source>
</evidence>
<keyword evidence="2" id="KW-0472">Membrane</keyword>
<dbReference type="GO" id="GO:0005743">
    <property type="term" value="C:mitochondrial inner membrane"/>
    <property type="evidence" value="ECO:0007669"/>
    <property type="project" value="TreeGrafter"/>
</dbReference>
<dbReference type="HOGENOM" id="CLU_043838_1_0_1"/>
<dbReference type="AlphaFoldDB" id="A0A066W0Y3"/>
<accession>A0A066W0Y3</accession>
<evidence type="ECO:0008006" key="5">
    <source>
        <dbReference type="Google" id="ProtNLM"/>
    </source>
</evidence>
<name>A0A066W0Y3_TILAU</name>
<gene>
    <name evidence="3" type="ORF">K437DRAFT_234783</name>
</gene>
<keyword evidence="2" id="KW-1133">Transmembrane helix</keyword>
<keyword evidence="4" id="KW-1185">Reference proteome</keyword>
<dbReference type="FunCoup" id="A0A066W0Y3">
    <property type="interactions" value="13"/>
</dbReference>
<dbReference type="GeneID" id="25262875"/>
<dbReference type="GO" id="GO:0006813">
    <property type="term" value="P:potassium ion transport"/>
    <property type="evidence" value="ECO:0007669"/>
    <property type="project" value="TreeGrafter"/>
</dbReference>